<dbReference type="EMBL" id="WKFB01000625">
    <property type="protein sequence ID" value="KAF6719387.1"/>
    <property type="molecule type" value="Genomic_DNA"/>
</dbReference>
<feature type="compositionally biased region" description="Basic residues" evidence="1">
    <location>
        <begin position="49"/>
        <end position="64"/>
    </location>
</feature>
<evidence type="ECO:0000313" key="3">
    <source>
        <dbReference type="Proteomes" id="UP000646548"/>
    </source>
</evidence>
<evidence type="ECO:0000256" key="1">
    <source>
        <dbReference type="SAM" id="MobiDB-lite"/>
    </source>
</evidence>
<name>A0A834F618_ORYME</name>
<dbReference type="AlphaFoldDB" id="A0A834F618"/>
<sequence>MSPLCKSTFPHNPASETVWWKTHPLWARSGDDAETRRKPRVFKAAGELKKRRRNKKKRHKKGRRRANECKPKDETVCLRMTRWSETGGHYTGGRGGLWVCFD</sequence>
<dbReference type="Proteomes" id="UP000646548">
    <property type="component" value="Unassembled WGS sequence"/>
</dbReference>
<organism evidence="2 3">
    <name type="scientific">Oryzias melastigma</name>
    <name type="common">Marine medaka</name>
    <dbReference type="NCBI Taxonomy" id="30732"/>
    <lineage>
        <taxon>Eukaryota</taxon>
        <taxon>Metazoa</taxon>
        <taxon>Chordata</taxon>
        <taxon>Craniata</taxon>
        <taxon>Vertebrata</taxon>
        <taxon>Euteleostomi</taxon>
        <taxon>Actinopterygii</taxon>
        <taxon>Neopterygii</taxon>
        <taxon>Teleostei</taxon>
        <taxon>Neoteleostei</taxon>
        <taxon>Acanthomorphata</taxon>
        <taxon>Ovalentaria</taxon>
        <taxon>Atherinomorphae</taxon>
        <taxon>Beloniformes</taxon>
        <taxon>Adrianichthyidae</taxon>
        <taxon>Oryziinae</taxon>
        <taxon>Oryzias</taxon>
    </lineage>
</organism>
<accession>A0A834F618</accession>
<proteinExistence type="predicted"/>
<evidence type="ECO:0000313" key="2">
    <source>
        <dbReference type="EMBL" id="KAF6719387.1"/>
    </source>
</evidence>
<gene>
    <name evidence="2" type="ORF">FQA47_017397</name>
</gene>
<feature type="region of interest" description="Disordered" evidence="1">
    <location>
        <begin position="49"/>
        <end position="69"/>
    </location>
</feature>
<protein>
    <submittedName>
        <fullName evidence="2">Uncharacterized protein</fullName>
    </submittedName>
</protein>
<reference evidence="2" key="1">
    <citation type="journal article" name="BMC Genomics">
        <title>Long-read sequencing and de novo genome assembly of marine medaka (Oryzias melastigma).</title>
        <authorList>
            <person name="Liang P."/>
            <person name="Saqib H.S.A."/>
            <person name="Ni X."/>
            <person name="Shen Y."/>
        </authorList>
    </citation>
    <scope>NUCLEOTIDE SEQUENCE</scope>
    <source>
        <strain evidence="2">Bigg-433</strain>
    </source>
</reference>
<comment type="caution">
    <text evidence="2">The sequence shown here is derived from an EMBL/GenBank/DDBJ whole genome shotgun (WGS) entry which is preliminary data.</text>
</comment>